<protein>
    <recommendedName>
        <fullName evidence="1">glycerophosphodiester phosphodiesterase</fullName>
        <ecNumber evidence="1">3.1.4.46</ecNumber>
    </recommendedName>
</protein>
<dbReference type="PANTHER" id="PTHR47449">
    <property type="entry name" value="GLYCEROPHOSPHODIESTER PHOSPHODIESTERASE GDPD4"/>
    <property type="match status" value="1"/>
</dbReference>
<dbReference type="CDD" id="cd08556">
    <property type="entry name" value="GDPD"/>
    <property type="match status" value="1"/>
</dbReference>
<comment type="catalytic activity">
    <reaction evidence="3">
        <text>a sn-glycero-3-phosphodiester + H2O = an alcohol + sn-glycerol 3-phosphate + H(+)</text>
        <dbReference type="Rhea" id="RHEA:12969"/>
        <dbReference type="ChEBI" id="CHEBI:15377"/>
        <dbReference type="ChEBI" id="CHEBI:15378"/>
        <dbReference type="ChEBI" id="CHEBI:30879"/>
        <dbReference type="ChEBI" id="CHEBI:57597"/>
        <dbReference type="ChEBI" id="CHEBI:83408"/>
        <dbReference type="EC" id="3.1.4.46"/>
    </reaction>
</comment>
<keyword evidence="7" id="KW-1185">Reference proteome</keyword>
<dbReference type="Gene3D" id="3.20.20.190">
    <property type="entry name" value="Phosphatidylinositol (PI) phosphodiesterase"/>
    <property type="match status" value="1"/>
</dbReference>
<keyword evidence="4" id="KW-0472">Membrane</keyword>
<dbReference type="InterPro" id="IPR017946">
    <property type="entry name" value="PLC-like_Pdiesterase_TIM-brl"/>
</dbReference>
<evidence type="ECO:0000256" key="2">
    <source>
        <dbReference type="ARBA" id="ARBA00022798"/>
    </source>
</evidence>
<dbReference type="PROSITE" id="PS51704">
    <property type="entry name" value="GP_PDE"/>
    <property type="match status" value="1"/>
</dbReference>
<keyword evidence="4" id="KW-0812">Transmembrane</keyword>
<keyword evidence="2" id="KW-0319">Glycerol metabolism</keyword>
<reference evidence="6 7" key="1">
    <citation type="submission" date="2021-07" db="EMBL/GenBank/DDBJ databases">
        <title>The Aristolochia fimbriata genome: insights into angiosperm evolution, floral development and chemical biosynthesis.</title>
        <authorList>
            <person name="Jiao Y."/>
        </authorList>
    </citation>
    <scope>NUCLEOTIDE SEQUENCE [LARGE SCALE GENOMIC DNA]</scope>
    <source>
        <strain evidence="6">IBCAS-2021</strain>
        <tissue evidence="6">Leaf</tissue>
    </source>
</reference>
<evidence type="ECO:0000256" key="1">
    <source>
        <dbReference type="ARBA" id="ARBA00012247"/>
    </source>
</evidence>
<dbReference type="GO" id="GO:0006071">
    <property type="term" value="P:glycerol metabolic process"/>
    <property type="evidence" value="ECO:0007669"/>
    <property type="project" value="UniProtKB-KW"/>
</dbReference>
<evidence type="ECO:0000313" key="6">
    <source>
        <dbReference type="EMBL" id="KAG9457057.1"/>
    </source>
</evidence>
<gene>
    <name evidence="6" type="ORF">H6P81_001565</name>
</gene>
<dbReference type="Proteomes" id="UP000825729">
    <property type="component" value="Unassembled WGS sequence"/>
</dbReference>
<dbReference type="PANTHER" id="PTHR47449:SF2">
    <property type="entry name" value="GLYCEROPHOSPHODIESTER PHOSPHODIESTERASE GDPD4"/>
    <property type="match status" value="1"/>
</dbReference>
<feature type="domain" description="GP-PDE" evidence="5">
    <location>
        <begin position="70"/>
        <end position="308"/>
    </location>
</feature>
<dbReference type="InterPro" id="IPR030395">
    <property type="entry name" value="GP_PDE_dom"/>
</dbReference>
<dbReference type="GO" id="GO:0006629">
    <property type="term" value="P:lipid metabolic process"/>
    <property type="evidence" value="ECO:0007669"/>
    <property type="project" value="InterPro"/>
</dbReference>
<evidence type="ECO:0000259" key="5">
    <source>
        <dbReference type="PROSITE" id="PS51704"/>
    </source>
</evidence>
<dbReference type="SUPFAM" id="SSF51695">
    <property type="entry name" value="PLC-like phosphodiesterases"/>
    <property type="match status" value="1"/>
</dbReference>
<proteinExistence type="predicted"/>
<evidence type="ECO:0000256" key="3">
    <source>
        <dbReference type="ARBA" id="ARBA00047512"/>
    </source>
</evidence>
<feature type="transmembrane region" description="Helical" evidence="4">
    <location>
        <begin position="33"/>
        <end position="52"/>
    </location>
</feature>
<dbReference type="Pfam" id="PF03009">
    <property type="entry name" value="GDPD"/>
    <property type="match status" value="1"/>
</dbReference>
<keyword evidence="4" id="KW-1133">Transmembrane helix</keyword>
<evidence type="ECO:0000256" key="4">
    <source>
        <dbReference type="SAM" id="Phobius"/>
    </source>
</evidence>
<dbReference type="AlphaFoldDB" id="A0AAV7F7C4"/>
<evidence type="ECO:0000313" key="7">
    <source>
        <dbReference type="Proteomes" id="UP000825729"/>
    </source>
</evidence>
<dbReference type="InterPro" id="IPR044236">
    <property type="entry name" value="GDPD4"/>
</dbReference>
<name>A0AAV7F7C4_ARIFI</name>
<comment type="caution">
    <text evidence="6">The sequence shown here is derived from an EMBL/GenBank/DDBJ whole genome shotgun (WGS) entry which is preliminary data.</text>
</comment>
<dbReference type="EMBL" id="JAINDJ010000002">
    <property type="protein sequence ID" value="KAG9457057.1"/>
    <property type="molecule type" value="Genomic_DNA"/>
</dbReference>
<dbReference type="GO" id="GO:0008889">
    <property type="term" value="F:glycerophosphodiester phosphodiesterase activity"/>
    <property type="evidence" value="ECO:0007669"/>
    <property type="project" value="UniProtKB-EC"/>
</dbReference>
<sequence length="323" mass="36247">MASSKQWKKTSRHVRRRSWTPSLSISWKKSVRFLLLLAFMAVIPPFLFHYRLRRLREMQLKKCGWLDNPPLVCAHGGDASKAAPNTMDAYRAAILNHVDCIEIDVSRSLDGVLFPLHDRDLQRMSGNVSAKVGYLSQSQIRSLDASAGFQQEYSQEVPSAEDALLTISKSVKQVILDVKVGPPLYEKGLAADVLSLIAKTRCENCLVWAKSDLLGRDVIKLSPGVPVGYIVMIEPSTGVRSNLLRMRDAKVAGVYHPLIDEKLMSIMRRASKRVYAWTVDDKESMLKLLQNRVDAIVTSNPTLLQLLMQDMKSQCIEEGLTLP</sequence>
<dbReference type="EC" id="3.1.4.46" evidence="1"/>
<accession>A0AAV7F7C4</accession>
<organism evidence="6 7">
    <name type="scientific">Aristolochia fimbriata</name>
    <name type="common">White veined hardy Dutchman's pipe vine</name>
    <dbReference type="NCBI Taxonomy" id="158543"/>
    <lineage>
        <taxon>Eukaryota</taxon>
        <taxon>Viridiplantae</taxon>
        <taxon>Streptophyta</taxon>
        <taxon>Embryophyta</taxon>
        <taxon>Tracheophyta</taxon>
        <taxon>Spermatophyta</taxon>
        <taxon>Magnoliopsida</taxon>
        <taxon>Magnoliidae</taxon>
        <taxon>Piperales</taxon>
        <taxon>Aristolochiaceae</taxon>
        <taxon>Aristolochia</taxon>
    </lineage>
</organism>